<feature type="chain" id="PRO_5002276298" evidence="1">
    <location>
        <begin position="21"/>
        <end position="60"/>
    </location>
</feature>
<keyword evidence="1" id="KW-0732">Signal</keyword>
<organism evidence="2">
    <name type="scientific">Oryza barthii</name>
    <dbReference type="NCBI Taxonomy" id="65489"/>
    <lineage>
        <taxon>Eukaryota</taxon>
        <taxon>Viridiplantae</taxon>
        <taxon>Streptophyta</taxon>
        <taxon>Embryophyta</taxon>
        <taxon>Tracheophyta</taxon>
        <taxon>Spermatophyta</taxon>
        <taxon>Magnoliopsida</taxon>
        <taxon>Liliopsida</taxon>
        <taxon>Poales</taxon>
        <taxon>Poaceae</taxon>
        <taxon>BOP clade</taxon>
        <taxon>Oryzoideae</taxon>
        <taxon>Oryzeae</taxon>
        <taxon>Oryzinae</taxon>
        <taxon>Oryza</taxon>
    </lineage>
</organism>
<name>A0A0D3GI95_9ORYZ</name>
<dbReference type="Gramene" id="OBART06G19760.1">
    <property type="protein sequence ID" value="OBART06G19760.1"/>
    <property type="gene ID" value="OBART06G19760"/>
</dbReference>
<sequence>MATFAGRTSLLATLVVVVSAVIMACSVDRQLITVPKTTTSTFPVAVVRAATGLGDPATIP</sequence>
<reference evidence="2" key="2">
    <citation type="submission" date="2015-03" db="UniProtKB">
        <authorList>
            <consortium name="EnsemblPlants"/>
        </authorList>
    </citation>
    <scope>IDENTIFICATION</scope>
</reference>
<dbReference type="PROSITE" id="PS51257">
    <property type="entry name" value="PROKAR_LIPOPROTEIN"/>
    <property type="match status" value="1"/>
</dbReference>
<evidence type="ECO:0000256" key="1">
    <source>
        <dbReference type="SAM" id="SignalP"/>
    </source>
</evidence>
<dbReference type="PaxDb" id="65489-OBART06G19760.1"/>
<reference evidence="2" key="1">
    <citation type="journal article" date="2009" name="Rice">
        <title>De Novo Next Generation Sequencing of Plant Genomes.</title>
        <authorList>
            <person name="Rounsley S."/>
            <person name="Marri P.R."/>
            <person name="Yu Y."/>
            <person name="He R."/>
            <person name="Sisneros N."/>
            <person name="Goicoechea J.L."/>
            <person name="Lee S.J."/>
            <person name="Angelova A."/>
            <person name="Kudrna D."/>
            <person name="Luo M."/>
            <person name="Affourtit J."/>
            <person name="Desany B."/>
            <person name="Knight J."/>
            <person name="Niazi F."/>
            <person name="Egholm M."/>
            <person name="Wing R.A."/>
        </authorList>
    </citation>
    <scope>NUCLEOTIDE SEQUENCE [LARGE SCALE GENOMIC DNA]</scope>
    <source>
        <strain evidence="2">cv. IRGC 105608</strain>
    </source>
</reference>
<dbReference type="AlphaFoldDB" id="A0A0D3GI95"/>
<protein>
    <submittedName>
        <fullName evidence="2">Uncharacterized protein</fullName>
    </submittedName>
</protein>
<dbReference type="EnsemblPlants" id="OBART06G19760.1">
    <property type="protein sequence ID" value="OBART06G19760.1"/>
    <property type="gene ID" value="OBART06G19760"/>
</dbReference>
<dbReference type="HOGENOM" id="CLU_2945360_0_0_1"/>
<dbReference type="Proteomes" id="UP000026960">
    <property type="component" value="Chromosome 6"/>
</dbReference>
<evidence type="ECO:0000313" key="3">
    <source>
        <dbReference type="Proteomes" id="UP000026960"/>
    </source>
</evidence>
<feature type="signal peptide" evidence="1">
    <location>
        <begin position="1"/>
        <end position="20"/>
    </location>
</feature>
<proteinExistence type="predicted"/>
<keyword evidence="3" id="KW-1185">Reference proteome</keyword>
<accession>A0A0D3GI95</accession>
<evidence type="ECO:0000313" key="2">
    <source>
        <dbReference type="EnsemblPlants" id="OBART06G19760.1"/>
    </source>
</evidence>